<evidence type="ECO:0000256" key="2">
    <source>
        <dbReference type="ARBA" id="ARBA00022695"/>
    </source>
</evidence>
<keyword evidence="1 4" id="KW-0808">Transferase</keyword>
<comment type="function">
    <text evidence="4">Activates KDO (a required 8-carbon sugar) for incorporation into bacterial lipopolysaccharide in Gram-negative bacteria.</text>
</comment>
<dbReference type="SUPFAM" id="SSF53448">
    <property type="entry name" value="Nucleotide-diphospho-sugar transferases"/>
    <property type="match status" value="1"/>
</dbReference>
<dbReference type="InterPro" id="IPR003329">
    <property type="entry name" value="Cytidylyl_trans"/>
</dbReference>
<dbReference type="Gene3D" id="3.90.550.10">
    <property type="entry name" value="Spore Coat Polysaccharide Biosynthesis Protein SpsA, Chain A"/>
    <property type="match status" value="1"/>
</dbReference>
<dbReference type="NCBIfam" id="NF003952">
    <property type="entry name" value="PRK05450.1-5"/>
    <property type="match status" value="1"/>
</dbReference>
<organism evidence="5 6">
    <name type="scientific">Gaopeijia maritima</name>
    <dbReference type="NCBI Taxonomy" id="3119007"/>
    <lineage>
        <taxon>Bacteria</taxon>
        <taxon>Pseudomonadati</taxon>
        <taxon>Gemmatimonadota</taxon>
        <taxon>Longimicrobiia</taxon>
        <taxon>Gaopeijiales</taxon>
        <taxon>Gaopeijiaceae</taxon>
        <taxon>Gaopeijia</taxon>
    </lineage>
</organism>
<comment type="caution">
    <text evidence="5">The sequence shown here is derived from an EMBL/GenBank/DDBJ whole genome shotgun (WGS) entry which is preliminary data.</text>
</comment>
<accession>A0ABU9E650</accession>
<dbReference type="CDD" id="cd02517">
    <property type="entry name" value="CMP-KDO-Synthetase"/>
    <property type="match status" value="1"/>
</dbReference>
<comment type="subcellular location">
    <subcellularLocation>
        <location evidence="4">Cytoplasm</location>
    </subcellularLocation>
</comment>
<dbReference type="EMBL" id="JBBHLI010000002">
    <property type="protein sequence ID" value="MEK9500187.1"/>
    <property type="molecule type" value="Genomic_DNA"/>
</dbReference>
<keyword evidence="4" id="KW-0963">Cytoplasm</keyword>
<keyword evidence="3 4" id="KW-0448">Lipopolysaccharide biosynthesis</keyword>
<proteinExistence type="inferred from homology"/>
<evidence type="ECO:0000256" key="3">
    <source>
        <dbReference type="ARBA" id="ARBA00022985"/>
    </source>
</evidence>
<dbReference type="Pfam" id="PF02348">
    <property type="entry name" value="CTP_transf_3"/>
    <property type="match status" value="1"/>
</dbReference>
<dbReference type="PANTHER" id="PTHR42866">
    <property type="entry name" value="3-DEOXY-MANNO-OCTULOSONATE CYTIDYLYLTRANSFERASE"/>
    <property type="match status" value="1"/>
</dbReference>
<dbReference type="RefSeq" id="WP_405286392.1">
    <property type="nucleotide sequence ID" value="NZ_JBBHLI010000002.1"/>
</dbReference>
<keyword evidence="2 4" id="KW-0548">Nucleotidyltransferase</keyword>
<dbReference type="InterPro" id="IPR004528">
    <property type="entry name" value="KdsB"/>
</dbReference>
<dbReference type="NCBIfam" id="TIGR00466">
    <property type="entry name" value="kdsB"/>
    <property type="match status" value="1"/>
</dbReference>
<evidence type="ECO:0000313" key="6">
    <source>
        <dbReference type="Proteomes" id="UP001484239"/>
    </source>
</evidence>
<dbReference type="InterPro" id="IPR029044">
    <property type="entry name" value="Nucleotide-diphossugar_trans"/>
</dbReference>
<gene>
    <name evidence="4 5" type="primary">kdsB</name>
    <name evidence="5" type="ORF">WI372_04300</name>
</gene>
<comment type="catalytic activity">
    <reaction evidence="4">
        <text>3-deoxy-alpha-D-manno-oct-2-ulosonate + CTP = CMP-3-deoxy-beta-D-manno-octulosonate + diphosphate</text>
        <dbReference type="Rhea" id="RHEA:23448"/>
        <dbReference type="ChEBI" id="CHEBI:33019"/>
        <dbReference type="ChEBI" id="CHEBI:37563"/>
        <dbReference type="ChEBI" id="CHEBI:85986"/>
        <dbReference type="ChEBI" id="CHEBI:85987"/>
        <dbReference type="EC" id="2.7.7.38"/>
    </reaction>
</comment>
<evidence type="ECO:0000256" key="4">
    <source>
        <dbReference type="HAMAP-Rule" id="MF_00057"/>
    </source>
</evidence>
<dbReference type="HAMAP" id="MF_00057">
    <property type="entry name" value="KdsB"/>
    <property type="match status" value="1"/>
</dbReference>
<name>A0ABU9E650_9BACT</name>
<sequence>MIPARLASTRLPDKPLVSLLGRPLIEWVWRRAHAMSVLDDVVVATDDAAVAEACGRFGARVEMTRTDHPSGTDRIAEVVARPAWADYPVIVNVQGDEPLLREEHVAAAVGLIRAGWPVATCATPLGSIEALSDPSVVKVARTREARALYFSRAGIPHRRDAPPSRRELEAAPFLRHIGLYAYTRRALQAWVALPPSPLEELERLEQLRPLEAGFDIGVAVVEAAEGGVDTPADALRMERRMTELGLTPVPERHGTT</sequence>
<dbReference type="PANTHER" id="PTHR42866:SF2">
    <property type="entry name" value="3-DEOXY-MANNO-OCTULOSONATE CYTIDYLYLTRANSFERASE, MITOCHONDRIAL"/>
    <property type="match status" value="1"/>
</dbReference>
<keyword evidence="6" id="KW-1185">Reference proteome</keyword>
<comment type="similarity">
    <text evidence="4">Belongs to the KdsB family.</text>
</comment>
<dbReference type="Proteomes" id="UP001484239">
    <property type="component" value="Unassembled WGS sequence"/>
</dbReference>
<comment type="pathway">
    <text evidence="4">Nucleotide-sugar biosynthesis; CMP-3-deoxy-D-manno-octulosonate biosynthesis; CMP-3-deoxy-D-manno-octulosonate from 3-deoxy-D-manno-octulosonate and CTP: step 1/1.</text>
</comment>
<reference evidence="5 6" key="1">
    <citation type="submission" date="2024-02" db="EMBL/GenBank/DDBJ databases">
        <title>A novel Gemmatimonadota bacterium.</title>
        <authorList>
            <person name="Du Z.-J."/>
            <person name="Ye Y.-Q."/>
        </authorList>
    </citation>
    <scope>NUCLEOTIDE SEQUENCE [LARGE SCALE GENOMIC DNA]</scope>
    <source>
        <strain evidence="5 6">DH-20</strain>
    </source>
</reference>
<evidence type="ECO:0000313" key="5">
    <source>
        <dbReference type="EMBL" id="MEK9500187.1"/>
    </source>
</evidence>
<protein>
    <recommendedName>
        <fullName evidence="4">3-deoxy-manno-octulosonate cytidylyltransferase</fullName>
        <ecNumber evidence="4">2.7.7.38</ecNumber>
    </recommendedName>
    <alternativeName>
        <fullName evidence="4">CMP-2-keto-3-deoxyoctulosonic acid synthase</fullName>
        <shortName evidence="4">CKS</shortName>
        <shortName evidence="4">CMP-KDO synthase</shortName>
    </alternativeName>
</protein>
<dbReference type="GO" id="GO:0008690">
    <property type="term" value="F:3-deoxy-manno-octulosonate cytidylyltransferase activity"/>
    <property type="evidence" value="ECO:0007669"/>
    <property type="project" value="UniProtKB-EC"/>
</dbReference>
<evidence type="ECO:0000256" key="1">
    <source>
        <dbReference type="ARBA" id="ARBA00022679"/>
    </source>
</evidence>
<dbReference type="EC" id="2.7.7.38" evidence="4"/>